<dbReference type="InterPro" id="IPR009057">
    <property type="entry name" value="Homeodomain-like_sf"/>
</dbReference>
<evidence type="ECO:0000313" key="10">
    <source>
        <dbReference type="Proteomes" id="UP000830639"/>
    </source>
</evidence>
<sequence length="561" mass="62617">MRKFLAFDIGGTLIKYGVLFENGTFIDKYESPTEAHYGGASILNKVKEFGQILIKQHDISGVCISSAGQVDSKEGIILYASPLIPHYTGTQLKRELENFFGLPVEVENDVNCAGLAESWIGTGKDAKSLFCLTIGTGIGGSYIVDNKLHTGHSFSGGEIGYIPIEGSQFEELASTRILIRNVAQRKGIPESDLNGKKIFELAKQKDQICIEEIDRLVYYLSKGIATITYIMNPEMIIIGGGITAQKDYLYPLIMKQLEKDILPKILEKTKIKIAQNLNNAGMIGALRHFLLQESLQPLKSITTIIESNQSHLTKREQIIAKYIISNVESVPNKTISELSRQINVSEATITRFCQKLEFGTYNNLRLLAKEASVSTRLHEQSELTSLTEVKQTYIDMLDKFNSLHQVKDIQKSIGKMVQSKQIYLYGLNEMALIAEQLKFKLMKLGISANSFISSYQMEMSTFSLTKDTVVIGMSVSGYSPEIVKIIDFAKKVGCPTIGITSQQDSPLSLLPDIRLMIPATQVIEGESNLIREVSVYFLLDIILKELQVKQYIEEQKISNSF</sequence>
<dbReference type="SUPFAM" id="SSF53697">
    <property type="entry name" value="SIS domain"/>
    <property type="match status" value="1"/>
</dbReference>
<name>A0ABY4JFV8_9BACI</name>
<dbReference type="CDD" id="cd05013">
    <property type="entry name" value="SIS_RpiR"/>
    <property type="match status" value="1"/>
</dbReference>
<dbReference type="PANTHER" id="PTHR18964:SF165">
    <property type="entry name" value="BETA-GLUCOSIDE KINASE"/>
    <property type="match status" value="1"/>
</dbReference>
<dbReference type="SUPFAM" id="SSF53067">
    <property type="entry name" value="Actin-like ATPase domain"/>
    <property type="match status" value="1"/>
</dbReference>
<evidence type="ECO:0000256" key="5">
    <source>
        <dbReference type="ARBA" id="ARBA00023125"/>
    </source>
</evidence>
<evidence type="ECO:0000256" key="1">
    <source>
        <dbReference type="ARBA" id="ARBA00002486"/>
    </source>
</evidence>
<evidence type="ECO:0000256" key="6">
    <source>
        <dbReference type="ARBA" id="ARBA00023163"/>
    </source>
</evidence>
<dbReference type="Gene3D" id="1.10.10.10">
    <property type="entry name" value="Winged helix-like DNA-binding domain superfamily/Winged helix DNA-binding domain"/>
    <property type="match status" value="1"/>
</dbReference>
<dbReference type="Gene3D" id="3.40.50.10490">
    <property type="entry name" value="Glucose-6-phosphate isomerase like protein, domain 1"/>
    <property type="match status" value="1"/>
</dbReference>
<accession>A0ABY4JFV8</accession>
<dbReference type="RefSeq" id="WP_248265874.1">
    <property type="nucleotide sequence ID" value="NZ_CP096034.1"/>
</dbReference>
<dbReference type="Proteomes" id="UP000830639">
    <property type="component" value="Chromosome"/>
</dbReference>
<keyword evidence="3" id="KW-0119">Carbohydrate metabolism</keyword>
<keyword evidence="5" id="KW-0238">DNA-binding</keyword>
<dbReference type="InterPro" id="IPR000600">
    <property type="entry name" value="ROK"/>
</dbReference>
<dbReference type="Pfam" id="PF01380">
    <property type="entry name" value="SIS"/>
    <property type="match status" value="1"/>
</dbReference>
<dbReference type="Pfam" id="PF00480">
    <property type="entry name" value="ROK"/>
    <property type="match status" value="1"/>
</dbReference>
<dbReference type="Gene3D" id="3.30.420.40">
    <property type="match status" value="2"/>
</dbReference>
<protein>
    <submittedName>
        <fullName evidence="9">ROK family protein</fullName>
    </submittedName>
</protein>
<gene>
    <name evidence="9" type="ORF">MY490_11685</name>
</gene>
<keyword evidence="6" id="KW-0804">Transcription</keyword>
<dbReference type="InterPro" id="IPR001347">
    <property type="entry name" value="SIS_dom"/>
</dbReference>
<dbReference type="InterPro" id="IPR043129">
    <property type="entry name" value="ATPase_NBD"/>
</dbReference>
<feature type="domain" description="HTH rpiR-type" evidence="7">
    <location>
        <begin position="299"/>
        <end position="375"/>
    </location>
</feature>
<dbReference type="PANTHER" id="PTHR18964">
    <property type="entry name" value="ROK (REPRESSOR, ORF, KINASE) FAMILY"/>
    <property type="match status" value="1"/>
</dbReference>
<evidence type="ECO:0000256" key="4">
    <source>
        <dbReference type="ARBA" id="ARBA00023015"/>
    </source>
</evidence>
<organism evidence="9 10">
    <name type="scientific">Gottfriedia acidiceleris</name>
    <dbReference type="NCBI Taxonomy" id="371036"/>
    <lineage>
        <taxon>Bacteria</taxon>
        <taxon>Bacillati</taxon>
        <taxon>Bacillota</taxon>
        <taxon>Bacilli</taxon>
        <taxon>Bacillales</taxon>
        <taxon>Bacillaceae</taxon>
        <taxon>Gottfriedia</taxon>
    </lineage>
</organism>
<dbReference type="EMBL" id="CP096034">
    <property type="protein sequence ID" value="UPM52506.1"/>
    <property type="molecule type" value="Genomic_DNA"/>
</dbReference>
<dbReference type="PROSITE" id="PS51071">
    <property type="entry name" value="HTH_RPIR"/>
    <property type="match status" value="1"/>
</dbReference>
<dbReference type="InterPro" id="IPR000281">
    <property type="entry name" value="HTH_RpiR"/>
</dbReference>
<comment type="function">
    <text evidence="1">Transcriptional repressor of xylose-utilizing enzymes.</text>
</comment>
<keyword evidence="10" id="KW-1185">Reference proteome</keyword>
<reference evidence="9 10" key="1">
    <citation type="submission" date="2022-04" db="EMBL/GenBank/DDBJ databases">
        <title>Mechanism of arsenic methylation and mitigation arsenic toxicity by Bacillus sp. LH14 from an Arsenic-Contaminated Paddy Soil.</title>
        <authorList>
            <person name="Wang D."/>
        </authorList>
    </citation>
    <scope>NUCLEOTIDE SEQUENCE [LARGE SCALE GENOMIC DNA]</scope>
    <source>
        <strain evidence="9 10">LH14</strain>
    </source>
</reference>
<keyword evidence="3" id="KW-0859">Xylose metabolism</keyword>
<comment type="similarity">
    <text evidence="2">Belongs to the ROK (NagC/XylR) family.</text>
</comment>
<keyword evidence="4" id="KW-0805">Transcription regulation</keyword>
<evidence type="ECO:0000256" key="2">
    <source>
        <dbReference type="ARBA" id="ARBA00006479"/>
    </source>
</evidence>
<evidence type="ECO:0000256" key="3">
    <source>
        <dbReference type="ARBA" id="ARBA00022629"/>
    </source>
</evidence>
<feature type="domain" description="SIS" evidence="8">
    <location>
        <begin position="412"/>
        <end position="552"/>
    </location>
</feature>
<dbReference type="InterPro" id="IPR046348">
    <property type="entry name" value="SIS_dom_sf"/>
</dbReference>
<dbReference type="SUPFAM" id="SSF46689">
    <property type="entry name" value="Homeodomain-like"/>
    <property type="match status" value="1"/>
</dbReference>
<proteinExistence type="inferred from homology"/>
<evidence type="ECO:0000313" key="9">
    <source>
        <dbReference type="EMBL" id="UPM52506.1"/>
    </source>
</evidence>
<dbReference type="InterPro" id="IPR035472">
    <property type="entry name" value="RpiR-like_SIS"/>
</dbReference>
<dbReference type="CDD" id="cd24068">
    <property type="entry name" value="ASKHA_NBD_ROK_FnNanK-like"/>
    <property type="match status" value="1"/>
</dbReference>
<dbReference type="Pfam" id="PF01418">
    <property type="entry name" value="HTH_6"/>
    <property type="match status" value="1"/>
</dbReference>
<evidence type="ECO:0000259" key="8">
    <source>
        <dbReference type="PROSITE" id="PS51464"/>
    </source>
</evidence>
<evidence type="ECO:0000259" key="7">
    <source>
        <dbReference type="PROSITE" id="PS51071"/>
    </source>
</evidence>
<dbReference type="PROSITE" id="PS51464">
    <property type="entry name" value="SIS"/>
    <property type="match status" value="1"/>
</dbReference>
<dbReference type="InterPro" id="IPR036388">
    <property type="entry name" value="WH-like_DNA-bd_sf"/>
</dbReference>